<evidence type="ECO:0000313" key="3">
    <source>
        <dbReference type="Proteomes" id="UP001142810"/>
    </source>
</evidence>
<keyword evidence="2" id="KW-0969">Cilium</keyword>
<name>A0ABT3P493_9ALTE</name>
<keyword evidence="2" id="KW-0282">Flagellum</keyword>
<dbReference type="RefSeq" id="WP_265616299.1">
    <property type="nucleotide sequence ID" value="NZ_JAPFRD010000005.1"/>
</dbReference>
<dbReference type="EMBL" id="JAPFRD010000005">
    <property type="protein sequence ID" value="MCW8107592.1"/>
    <property type="molecule type" value="Genomic_DNA"/>
</dbReference>
<dbReference type="PANTHER" id="PTHR37166">
    <property type="entry name" value="PROTEIN FLAG"/>
    <property type="match status" value="1"/>
</dbReference>
<evidence type="ECO:0000313" key="2">
    <source>
        <dbReference type="EMBL" id="MCW8107592.1"/>
    </source>
</evidence>
<dbReference type="PANTHER" id="PTHR37166:SF1">
    <property type="entry name" value="PROTEIN FLAG"/>
    <property type="match status" value="1"/>
</dbReference>
<keyword evidence="3" id="KW-1185">Reference proteome</keyword>
<dbReference type="Proteomes" id="UP001142810">
    <property type="component" value="Unassembled WGS sequence"/>
</dbReference>
<feature type="compositionally biased region" description="Basic and acidic residues" evidence="1">
    <location>
        <begin position="54"/>
        <end position="64"/>
    </location>
</feature>
<organism evidence="2 3">
    <name type="scientific">Alteromonas aquimaris</name>
    <dbReference type="NCBI Taxonomy" id="2998417"/>
    <lineage>
        <taxon>Bacteria</taxon>
        <taxon>Pseudomonadati</taxon>
        <taxon>Pseudomonadota</taxon>
        <taxon>Gammaproteobacteria</taxon>
        <taxon>Alteromonadales</taxon>
        <taxon>Alteromonadaceae</taxon>
        <taxon>Alteromonas/Salinimonas group</taxon>
        <taxon>Alteromonas</taxon>
    </lineage>
</organism>
<protein>
    <submittedName>
        <fullName evidence="2">Flagellar protein FlaG</fullName>
    </submittedName>
</protein>
<feature type="region of interest" description="Disordered" evidence="1">
    <location>
        <begin position="1"/>
        <end position="64"/>
    </location>
</feature>
<dbReference type="InterPro" id="IPR035924">
    <property type="entry name" value="FlaG-like_sf"/>
</dbReference>
<accession>A0ABT3P493</accession>
<keyword evidence="2" id="KW-0966">Cell projection</keyword>
<feature type="compositionally biased region" description="Polar residues" evidence="1">
    <location>
        <begin position="1"/>
        <end position="13"/>
    </location>
</feature>
<sequence length="143" mass="15487">MELLNSQFSQSFASHDKTSANRVGEQKGINTQSHPAEAPSDKSVDKSVQANAESADKKAGEGDKLDFEAAAQQVEAFLKVQSRNLSFSVDEKTNRSVVTVKDGESGTIVRQIPSEEVLRLAERIQDLQQDVGKSVGVLLSNKV</sequence>
<gene>
    <name evidence="2" type="ORF">OPS25_03615</name>
</gene>
<dbReference type="Gene3D" id="3.30.160.170">
    <property type="entry name" value="FlaG-like"/>
    <property type="match status" value="1"/>
</dbReference>
<dbReference type="SUPFAM" id="SSF160214">
    <property type="entry name" value="FlaG-like"/>
    <property type="match status" value="1"/>
</dbReference>
<proteinExistence type="predicted"/>
<dbReference type="InterPro" id="IPR005186">
    <property type="entry name" value="FlaG"/>
</dbReference>
<dbReference type="Pfam" id="PF03646">
    <property type="entry name" value="FlaG"/>
    <property type="match status" value="1"/>
</dbReference>
<evidence type="ECO:0000256" key="1">
    <source>
        <dbReference type="SAM" id="MobiDB-lite"/>
    </source>
</evidence>
<comment type="caution">
    <text evidence="2">The sequence shown here is derived from an EMBL/GenBank/DDBJ whole genome shotgun (WGS) entry which is preliminary data.</text>
</comment>
<reference evidence="2" key="1">
    <citation type="submission" date="2022-11" db="EMBL/GenBank/DDBJ databases">
        <title>Alteromonas sp. nov., isolated from sea water of the Qingdao.</title>
        <authorList>
            <person name="Wang Q."/>
        </authorList>
    </citation>
    <scope>NUCLEOTIDE SEQUENCE</scope>
    <source>
        <strain evidence="2">ASW11-7</strain>
    </source>
</reference>